<dbReference type="OrthoDB" id="9783597at2"/>
<comment type="caution">
    <text evidence="1">The sequence shown here is derived from an EMBL/GenBank/DDBJ whole genome shotgun (WGS) entry which is preliminary data.</text>
</comment>
<dbReference type="RefSeq" id="WP_002597640.1">
    <property type="nucleotide sequence ID" value="NZ_LTAY01000037.1"/>
</dbReference>
<proteinExistence type="predicted"/>
<protein>
    <recommendedName>
        <fullName evidence="3">DUF4364 domain-containing protein</fullName>
    </recommendedName>
</protein>
<dbReference type="SUPFAM" id="SSF46785">
    <property type="entry name" value="Winged helix' DNA-binding domain"/>
    <property type="match status" value="1"/>
</dbReference>
<dbReference type="AlphaFoldDB" id="A0A1V4SVE7"/>
<dbReference type="EMBL" id="LTAY01000037">
    <property type="protein sequence ID" value="OPX48000.1"/>
    <property type="molecule type" value="Genomic_DNA"/>
</dbReference>
<dbReference type="InterPro" id="IPR036390">
    <property type="entry name" value="WH_DNA-bd_sf"/>
</dbReference>
<accession>A0A1V4SVE7</accession>
<evidence type="ECO:0000313" key="1">
    <source>
        <dbReference type="EMBL" id="OPX48000.1"/>
    </source>
</evidence>
<evidence type="ECO:0008006" key="3">
    <source>
        <dbReference type="Google" id="ProtNLM"/>
    </source>
</evidence>
<evidence type="ECO:0000313" key="2">
    <source>
        <dbReference type="Proteomes" id="UP000191448"/>
    </source>
</evidence>
<organism evidence="1 2">
    <name type="scientific">Clostridium thermobutyricum DSM 4928</name>
    <dbReference type="NCBI Taxonomy" id="1121339"/>
    <lineage>
        <taxon>Bacteria</taxon>
        <taxon>Bacillati</taxon>
        <taxon>Bacillota</taxon>
        <taxon>Clostridia</taxon>
        <taxon>Eubacteriales</taxon>
        <taxon>Clostridiaceae</taxon>
        <taxon>Clostridium</taxon>
    </lineage>
</organism>
<dbReference type="InterPro" id="IPR025374">
    <property type="entry name" value="DUF4364"/>
</dbReference>
<dbReference type="Gene3D" id="1.10.10.10">
    <property type="entry name" value="Winged helix-like DNA-binding domain superfamily/Winged helix DNA-binding domain"/>
    <property type="match status" value="1"/>
</dbReference>
<dbReference type="Proteomes" id="UP000191448">
    <property type="component" value="Unassembled WGS sequence"/>
</dbReference>
<name>A0A1V4SVE7_9CLOT</name>
<reference evidence="1 2" key="1">
    <citation type="submission" date="2016-02" db="EMBL/GenBank/DDBJ databases">
        <title>Genome sequence of Clostridium thermobutyricum DSM 4928.</title>
        <authorList>
            <person name="Poehlein A."/>
            <person name="Daniel R."/>
        </authorList>
    </citation>
    <scope>NUCLEOTIDE SEQUENCE [LARGE SCALE GENOMIC DNA]</scope>
    <source>
        <strain evidence="1 2">DSM 4928</strain>
    </source>
</reference>
<dbReference type="InterPro" id="IPR036388">
    <property type="entry name" value="WH-like_DNA-bd_sf"/>
</dbReference>
<dbReference type="Pfam" id="PF14277">
    <property type="entry name" value="DUF4364"/>
    <property type="match status" value="1"/>
</dbReference>
<gene>
    <name evidence="1" type="ORF">CLTHE_15720</name>
</gene>
<sequence length="178" mass="20826">MHEESSLELAENKLLVLYILKVLKQPITNSQLTEIILENSFINYFTLQQYISELLEAQFINYIEVSDKNLIRLTEKGENVLSFFKDRISASKLNSITEYIKSHIDLIKKELTIHSDYTITKNNNFLIHIKALEDDSPLIDLKLSVPTKKQATYVCNKWQENPSEIYNQIIKLLFNEEN</sequence>